<dbReference type="InterPro" id="IPR009061">
    <property type="entry name" value="DNA-bd_dom_put_sf"/>
</dbReference>
<dbReference type="Proteomes" id="UP000285613">
    <property type="component" value="Unassembled WGS sequence"/>
</dbReference>
<sequence length="221" mass="24441">MARASRTSQARAARQAKMLYDMCAMAIVAGRADLDGADEVGFDIELPMFTVGRAGELANVHPQTLRQYDRLGLVVPQRTDGGARRYSLRDISRLAKAQQLSQEEGINLAGIARILSLEEENRELRRQVERLRRPAGSSVFAADADGGIVEIERSRRARMWRRQIQVDARQLPSRESVEAARVAADAYDMRGGGVAGENEGIERGKPVSRPISRSIVLWGID</sequence>
<evidence type="ECO:0000259" key="2">
    <source>
        <dbReference type="PROSITE" id="PS50937"/>
    </source>
</evidence>
<dbReference type="PROSITE" id="PS50937">
    <property type="entry name" value="HTH_MERR_2"/>
    <property type="match status" value="1"/>
</dbReference>
<dbReference type="EMBL" id="QRPH01000009">
    <property type="protein sequence ID" value="RHL93867.1"/>
    <property type="molecule type" value="Genomic_DNA"/>
</dbReference>
<dbReference type="GO" id="GO:0003677">
    <property type="term" value="F:DNA binding"/>
    <property type="evidence" value="ECO:0007669"/>
    <property type="project" value="UniProtKB-KW"/>
</dbReference>
<dbReference type="InterPro" id="IPR047057">
    <property type="entry name" value="MerR_fam"/>
</dbReference>
<accession>A0AAQ0LUJ5</accession>
<name>A0AAQ0LUJ5_BIFPS</name>
<proteinExistence type="predicted"/>
<dbReference type="GO" id="GO:0003700">
    <property type="term" value="F:DNA-binding transcription factor activity"/>
    <property type="evidence" value="ECO:0007669"/>
    <property type="project" value="InterPro"/>
</dbReference>
<dbReference type="PANTHER" id="PTHR30204:SF58">
    <property type="entry name" value="HTH-TYPE TRANSCRIPTIONAL REGULATOR YFMP"/>
    <property type="match status" value="1"/>
</dbReference>
<evidence type="ECO:0000256" key="1">
    <source>
        <dbReference type="ARBA" id="ARBA00023125"/>
    </source>
</evidence>
<dbReference type="CDD" id="cd04766">
    <property type="entry name" value="HTH_HspR"/>
    <property type="match status" value="1"/>
</dbReference>
<dbReference type="SUPFAM" id="SSF46955">
    <property type="entry name" value="Putative DNA-binding domain"/>
    <property type="match status" value="1"/>
</dbReference>
<dbReference type="NCBIfam" id="NF047375">
    <property type="entry name" value="HeatShock_HspR"/>
    <property type="match status" value="1"/>
</dbReference>
<dbReference type="AlphaFoldDB" id="A0AAQ0LUJ5"/>
<evidence type="ECO:0000313" key="3">
    <source>
        <dbReference type="EMBL" id="RHL93867.1"/>
    </source>
</evidence>
<dbReference type="InterPro" id="IPR000551">
    <property type="entry name" value="MerR-type_HTH_dom"/>
</dbReference>
<dbReference type="RefSeq" id="WP_065441945.1">
    <property type="nucleotide sequence ID" value="NZ_BCXZ01000042.1"/>
</dbReference>
<keyword evidence="1" id="KW-0238">DNA-binding</keyword>
<dbReference type="Pfam" id="PF13411">
    <property type="entry name" value="MerR_1"/>
    <property type="match status" value="1"/>
</dbReference>
<gene>
    <name evidence="3" type="ORF">DWZ91_09660</name>
</gene>
<comment type="caution">
    <text evidence="3">The sequence shown here is derived from an EMBL/GenBank/DDBJ whole genome shotgun (WGS) entry which is preliminary data.</text>
</comment>
<reference evidence="3 4" key="1">
    <citation type="submission" date="2018-08" db="EMBL/GenBank/DDBJ databases">
        <title>A genome reference for cultivated species of the human gut microbiota.</title>
        <authorList>
            <person name="Zou Y."/>
            <person name="Xue W."/>
            <person name="Luo G."/>
        </authorList>
    </citation>
    <scope>NUCLEOTIDE SEQUENCE [LARGE SCALE GENOMIC DNA]</scope>
    <source>
        <strain evidence="3 4">AF36-12AT</strain>
    </source>
</reference>
<feature type="domain" description="HTH merR-type" evidence="2">
    <location>
        <begin position="48"/>
        <end position="117"/>
    </location>
</feature>
<organism evidence="3 4">
    <name type="scientific">Bifidobacterium pseudocatenulatum</name>
    <dbReference type="NCBI Taxonomy" id="28026"/>
    <lineage>
        <taxon>Bacteria</taxon>
        <taxon>Bacillati</taxon>
        <taxon>Actinomycetota</taxon>
        <taxon>Actinomycetes</taxon>
        <taxon>Bifidobacteriales</taxon>
        <taxon>Bifidobacteriaceae</taxon>
        <taxon>Bifidobacterium</taxon>
    </lineage>
</organism>
<protein>
    <submittedName>
        <fullName evidence="3">MerR family transcriptional regulator</fullName>
    </submittedName>
</protein>
<dbReference type="SMART" id="SM00422">
    <property type="entry name" value="HTH_MERR"/>
    <property type="match status" value="1"/>
</dbReference>
<evidence type="ECO:0000313" key="4">
    <source>
        <dbReference type="Proteomes" id="UP000285613"/>
    </source>
</evidence>
<dbReference type="PANTHER" id="PTHR30204">
    <property type="entry name" value="REDOX-CYCLING DRUG-SENSING TRANSCRIPTIONAL ACTIVATOR SOXR"/>
    <property type="match status" value="1"/>
</dbReference>
<dbReference type="Gene3D" id="1.10.1660.10">
    <property type="match status" value="1"/>
</dbReference>